<feature type="signal peptide" evidence="5">
    <location>
        <begin position="1"/>
        <end position="22"/>
    </location>
</feature>
<evidence type="ECO:0000256" key="3">
    <source>
        <dbReference type="ARBA" id="ARBA00022825"/>
    </source>
</evidence>
<dbReference type="InterPro" id="IPR030400">
    <property type="entry name" value="Sedolisin_dom"/>
</dbReference>
<dbReference type="PROSITE" id="PS00138">
    <property type="entry name" value="SUBTILASE_SER"/>
    <property type="match status" value="1"/>
</dbReference>
<dbReference type="PANTHER" id="PTHR14218">
    <property type="entry name" value="PROTEASE S8 TRIPEPTIDYL PEPTIDASE I CLN2"/>
    <property type="match status" value="1"/>
</dbReference>
<sequence>MSKSTRTALVAALIAATLPATGAVAAATPMIPLQHSAVQPAPLPTDQCLAQLARHCYSPAQLQAAYNVNPLHAKGITGKGRTIVIVDSFGSPTVQHDLEVFDKQFGLPDTQVEVLKWGEVPPFDPTDDDQSGWAGESTLDVESAHAIAPGAKIVLVETGIAETDGPVGVPEMMSAINHLVDVGEGDVVSMSWGTGERHFPGYEVGDYTSLTTLRYAFQNAARHGVTLTASSGDGGGAQAGSGGFWPSSDPLVTAVGGTHLDLDNSGKRLTADSAWTGSGGYVSQVFDRPSFQNSVKSVVGAKRGTPDISMDADPDGGLWIYSSYDPAAPGWWLGGGTSQSSPLFAGVVALADQALGHRVGQIDNDIYRLNARHAKGIVDVTTGQTGSKGYPAVPGYDHATGVGTLDVAKFVDELR</sequence>
<dbReference type="AlphaFoldDB" id="A0A7W9NIV4"/>
<evidence type="ECO:0000259" key="6">
    <source>
        <dbReference type="PROSITE" id="PS51695"/>
    </source>
</evidence>
<evidence type="ECO:0000313" key="8">
    <source>
        <dbReference type="Proteomes" id="UP000585638"/>
    </source>
</evidence>
<dbReference type="GO" id="GO:0006508">
    <property type="term" value="P:proteolysis"/>
    <property type="evidence" value="ECO:0007669"/>
    <property type="project" value="UniProtKB-KW"/>
</dbReference>
<keyword evidence="3" id="KW-0720">Serine protease</keyword>
<name>A0A7W9NIV4_9PSEU</name>
<feature type="chain" id="PRO_5038884001" evidence="5">
    <location>
        <begin position="23"/>
        <end position="415"/>
    </location>
</feature>
<evidence type="ECO:0000256" key="2">
    <source>
        <dbReference type="ARBA" id="ARBA00022801"/>
    </source>
</evidence>
<dbReference type="GO" id="GO:0004252">
    <property type="term" value="F:serine-type endopeptidase activity"/>
    <property type="evidence" value="ECO:0007669"/>
    <property type="project" value="InterPro"/>
</dbReference>
<dbReference type="PROSITE" id="PS51892">
    <property type="entry name" value="SUBTILASE"/>
    <property type="match status" value="1"/>
</dbReference>
<protein>
    <submittedName>
        <fullName evidence="7">Subtilase family serine protease</fullName>
    </submittedName>
</protein>
<dbReference type="Gene3D" id="3.40.50.200">
    <property type="entry name" value="Peptidase S8/S53 domain"/>
    <property type="match status" value="1"/>
</dbReference>
<comment type="similarity">
    <text evidence="4">Belongs to the peptidase S8 family.</text>
</comment>
<gene>
    <name evidence="7" type="ORF">BJ998_005160</name>
</gene>
<dbReference type="CDD" id="cd04056">
    <property type="entry name" value="Peptidases_S53"/>
    <property type="match status" value="1"/>
</dbReference>
<evidence type="ECO:0000313" key="7">
    <source>
        <dbReference type="EMBL" id="MBB5893964.1"/>
    </source>
</evidence>
<dbReference type="InterPro" id="IPR023828">
    <property type="entry name" value="Peptidase_S8_Ser-AS"/>
</dbReference>
<dbReference type="GO" id="GO:0008240">
    <property type="term" value="F:tripeptidyl-peptidase activity"/>
    <property type="evidence" value="ECO:0007669"/>
    <property type="project" value="TreeGrafter"/>
</dbReference>
<comment type="caution">
    <text evidence="4">Lacks conserved residue(s) required for the propagation of feature annotation.</text>
</comment>
<evidence type="ECO:0000256" key="4">
    <source>
        <dbReference type="PROSITE-ProRule" id="PRU01240"/>
    </source>
</evidence>
<evidence type="ECO:0000256" key="5">
    <source>
        <dbReference type="SAM" id="SignalP"/>
    </source>
</evidence>
<proteinExistence type="inferred from homology"/>
<comment type="caution">
    <text evidence="7">The sequence shown here is derived from an EMBL/GenBank/DDBJ whole genome shotgun (WGS) entry which is preliminary data.</text>
</comment>
<evidence type="ECO:0000256" key="1">
    <source>
        <dbReference type="ARBA" id="ARBA00022670"/>
    </source>
</evidence>
<dbReference type="RefSeq" id="WP_221338124.1">
    <property type="nucleotide sequence ID" value="NZ_BAAAWY010000011.1"/>
</dbReference>
<dbReference type="PANTHER" id="PTHR14218:SF15">
    <property type="entry name" value="TRIPEPTIDYL-PEPTIDASE 1"/>
    <property type="match status" value="1"/>
</dbReference>
<dbReference type="InterPro" id="IPR050819">
    <property type="entry name" value="Tripeptidyl-peptidase_I"/>
</dbReference>
<reference evidence="7 8" key="1">
    <citation type="submission" date="2020-08" db="EMBL/GenBank/DDBJ databases">
        <title>Sequencing the genomes of 1000 actinobacteria strains.</title>
        <authorList>
            <person name="Klenk H.-P."/>
        </authorList>
    </citation>
    <scope>NUCLEOTIDE SEQUENCE [LARGE SCALE GENOMIC DNA]</scope>
    <source>
        <strain evidence="7 8">DSM 43851</strain>
    </source>
</reference>
<dbReference type="InterPro" id="IPR036852">
    <property type="entry name" value="Peptidase_S8/S53_dom_sf"/>
</dbReference>
<keyword evidence="8" id="KW-1185">Reference proteome</keyword>
<keyword evidence="2" id="KW-0378">Hydrolase</keyword>
<dbReference type="InterPro" id="IPR000209">
    <property type="entry name" value="Peptidase_S8/S53_dom"/>
</dbReference>
<dbReference type="PROSITE" id="PS51695">
    <property type="entry name" value="SEDOLISIN"/>
    <property type="match status" value="1"/>
</dbReference>
<keyword evidence="1 7" id="KW-0645">Protease</keyword>
<feature type="domain" description="Peptidase S53" evidence="6">
    <location>
        <begin position="56"/>
        <end position="415"/>
    </location>
</feature>
<accession>A0A7W9NIV4</accession>
<dbReference type="EMBL" id="JACHIR010000001">
    <property type="protein sequence ID" value="MBB5893964.1"/>
    <property type="molecule type" value="Genomic_DNA"/>
</dbReference>
<keyword evidence="5" id="KW-0732">Signal</keyword>
<organism evidence="7 8">
    <name type="scientific">Kutzneria kofuensis</name>
    <dbReference type="NCBI Taxonomy" id="103725"/>
    <lineage>
        <taxon>Bacteria</taxon>
        <taxon>Bacillati</taxon>
        <taxon>Actinomycetota</taxon>
        <taxon>Actinomycetes</taxon>
        <taxon>Pseudonocardiales</taxon>
        <taxon>Pseudonocardiaceae</taxon>
        <taxon>Kutzneria</taxon>
    </lineage>
</organism>
<dbReference type="Proteomes" id="UP000585638">
    <property type="component" value="Unassembled WGS sequence"/>
</dbReference>
<dbReference type="SUPFAM" id="SSF52743">
    <property type="entry name" value="Subtilisin-like"/>
    <property type="match status" value="1"/>
</dbReference>
<dbReference type="Pfam" id="PF00082">
    <property type="entry name" value="Peptidase_S8"/>
    <property type="match status" value="1"/>
</dbReference>